<feature type="compositionally biased region" description="Basic and acidic residues" evidence="1">
    <location>
        <begin position="153"/>
        <end position="162"/>
    </location>
</feature>
<evidence type="ECO:0000313" key="2">
    <source>
        <dbReference type="EnsemblMetazoa" id="CLYHEMP016334.2"/>
    </source>
</evidence>
<dbReference type="InterPro" id="IPR022179">
    <property type="entry name" value="CFAP276"/>
</dbReference>
<organism evidence="2 3">
    <name type="scientific">Clytia hemisphaerica</name>
    <dbReference type="NCBI Taxonomy" id="252671"/>
    <lineage>
        <taxon>Eukaryota</taxon>
        <taxon>Metazoa</taxon>
        <taxon>Cnidaria</taxon>
        <taxon>Hydrozoa</taxon>
        <taxon>Hydroidolina</taxon>
        <taxon>Leptothecata</taxon>
        <taxon>Obeliida</taxon>
        <taxon>Clytiidae</taxon>
        <taxon>Clytia</taxon>
    </lineage>
</organism>
<dbReference type="EnsemblMetazoa" id="CLYHEMT016334.2">
    <property type="protein sequence ID" value="CLYHEMP016334.2"/>
    <property type="gene ID" value="CLYHEMG016334"/>
</dbReference>
<dbReference type="GeneID" id="136809178"/>
<sequence length="162" mass="18640">MPRDPYPFPKFENDNDFSSSSQLQAQNQNNVMDSSDQWNRLYEKKTLASSRREVFHHDPQAPRDSLDFVIKSIYDHHSEFLQSSAETLYQPETLGLPHGRKLKNRTTPNTEKMTDIKKDKLKITVSEKRENIDSVKGAIPSHHSAATNRGYSRKHDGGFYGC</sequence>
<feature type="region of interest" description="Disordered" evidence="1">
    <location>
        <begin position="134"/>
        <end position="162"/>
    </location>
</feature>
<dbReference type="RefSeq" id="XP_066921797.1">
    <property type="nucleotide sequence ID" value="XM_067065696.1"/>
</dbReference>
<keyword evidence="3" id="KW-1185">Reference proteome</keyword>
<name>A0A7M5X148_9CNID</name>
<dbReference type="AlphaFoldDB" id="A0A7M5X148"/>
<dbReference type="OrthoDB" id="10013535at2759"/>
<dbReference type="Proteomes" id="UP000594262">
    <property type="component" value="Unplaced"/>
</dbReference>
<evidence type="ECO:0000256" key="1">
    <source>
        <dbReference type="SAM" id="MobiDB-lite"/>
    </source>
</evidence>
<evidence type="ECO:0000313" key="3">
    <source>
        <dbReference type="Proteomes" id="UP000594262"/>
    </source>
</evidence>
<protein>
    <submittedName>
        <fullName evidence="2">Uncharacterized protein</fullName>
    </submittedName>
</protein>
<reference evidence="2" key="1">
    <citation type="submission" date="2021-01" db="UniProtKB">
        <authorList>
            <consortium name="EnsemblMetazoa"/>
        </authorList>
    </citation>
    <scope>IDENTIFICATION</scope>
</reference>
<dbReference type="Pfam" id="PF12494">
    <property type="entry name" value="DUF3695"/>
    <property type="match status" value="1"/>
</dbReference>
<accession>A0A7M5X148</accession>
<feature type="compositionally biased region" description="Low complexity" evidence="1">
    <location>
        <begin position="18"/>
        <end position="30"/>
    </location>
</feature>
<feature type="region of interest" description="Disordered" evidence="1">
    <location>
        <begin position="1"/>
        <end position="33"/>
    </location>
</feature>
<proteinExistence type="predicted"/>